<evidence type="ECO:0000313" key="2">
    <source>
        <dbReference type="Proteomes" id="UP000653156"/>
    </source>
</evidence>
<dbReference type="Pfam" id="PF05258">
    <property type="entry name" value="DciA"/>
    <property type="match status" value="1"/>
</dbReference>
<dbReference type="AlphaFoldDB" id="A0A892ZGX6"/>
<gene>
    <name evidence="1" type="ORF">JQU52_00075</name>
</gene>
<dbReference type="RefSeq" id="WP_230339192.1">
    <property type="nucleotide sequence ID" value="NZ_CP069798.1"/>
</dbReference>
<dbReference type="KEGG" id="ptes:JQU52_00075"/>
<reference evidence="1" key="1">
    <citation type="submission" date="2021-02" db="EMBL/GenBank/DDBJ databases">
        <title>Neisseriaceae sp. 26B isolated from the cloaca of a Common Toad-headed Turtle (Mesoclemmys nasuta).</title>
        <authorList>
            <person name="Spergser J."/>
            <person name="Busse H.-J."/>
        </authorList>
    </citation>
    <scope>NUCLEOTIDE SEQUENCE</scope>
    <source>
        <strain evidence="1">26B</strain>
    </source>
</reference>
<name>A0A892ZGX6_9NEIS</name>
<proteinExistence type="predicted"/>
<evidence type="ECO:0000313" key="1">
    <source>
        <dbReference type="EMBL" id="QRQ81893.1"/>
    </source>
</evidence>
<organism evidence="1 2">
    <name type="scientific">Paralysiella testudinis</name>
    <dbReference type="NCBI Taxonomy" id="2809020"/>
    <lineage>
        <taxon>Bacteria</taxon>
        <taxon>Pseudomonadati</taxon>
        <taxon>Pseudomonadota</taxon>
        <taxon>Betaproteobacteria</taxon>
        <taxon>Neisseriales</taxon>
        <taxon>Neisseriaceae</taxon>
        <taxon>Paralysiella</taxon>
    </lineage>
</organism>
<dbReference type="InterPro" id="IPR007922">
    <property type="entry name" value="DciA-like"/>
</dbReference>
<sequence>MNLTRFGSKNQGLNSLLHQSAQWRRLDAHIKRHLPANLHSHFHTACVDGGCLVVLAANSMAASRLRMMLPALVPQLQSIDSAIQTVRVKIQPQQTPPPKAKAAQLSPTAKAACADAAAQLAHHPQLAAALNALSRKS</sequence>
<keyword evidence="2" id="KW-1185">Reference proteome</keyword>
<dbReference type="Proteomes" id="UP000653156">
    <property type="component" value="Chromosome"/>
</dbReference>
<protein>
    <submittedName>
        <fullName evidence="1">DUF721 domain-containing protein</fullName>
    </submittedName>
</protein>
<accession>A0A892ZGX6</accession>
<dbReference type="EMBL" id="CP069798">
    <property type="protein sequence ID" value="QRQ81893.1"/>
    <property type="molecule type" value="Genomic_DNA"/>
</dbReference>